<sequence>MLERLADYFDITIFYYNPNIHPQTEYIRRLEELALFLNRRRAKQQKTESADELFQTDIPDTAVELIRADYNIKDFFAAVNIEEFPERASEPERGERCFACYRLRMQKAALYALENGFDYFTTTLSISPHKDSEKINAIGAALEQELSATLALSPGVPTPPEASLNTSNPPNTPFEQNRTAPRYLYADFKKQNGYKRSLEISAEYGLYRQDYCGCIYSKQNSEAHRAAQQKQSPLLAESAHSR</sequence>
<keyword evidence="9" id="KW-0671">Queuosine biosynthesis</keyword>
<evidence type="ECO:0000256" key="13">
    <source>
        <dbReference type="ARBA" id="ARBA00023157"/>
    </source>
</evidence>
<keyword evidence="14" id="KW-0676">Redox-active center</keyword>
<dbReference type="PANTHER" id="PTHR36701">
    <property type="entry name" value="EPOXYQUEUOSINE REDUCTASE QUEH"/>
    <property type="match status" value="1"/>
</dbReference>
<evidence type="ECO:0000256" key="11">
    <source>
        <dbReference type="ARBA" id="ARBA00023004"/>
    </source>
</evidence>
<evidence type="ECO:0000313" key="19">
    <source>
        <dbReference type="Proteomes" id="UP000016649"/>
    </source>
</evidence>
<keyword evidence="12" id="KW-0411">Iron-sulfur</keyword>
<dbReference type="Proteomes" id="UP000016649">
    <property type="component" value="Unassembled WGS sequence"/>
</dbReference>
<dbReference type="EMBL" id="AWVH01000044">
    <property type="protein sequence ID" value="ERJ91590.1"/>
    <property type="molecule type" value="Genomic_DNA"/>
</dbReference>
<keyword evidence="10" id="KW-0560">Oxidoreductase</keyword>
<evidence type="ECO:0000256" key="12">
    <source>
        <dbReference type="ARBA" id="ARBA00023014"/>
    </source>
</evidence>
<proteinExistence type="inferred from homology"/>
<evidence type="ECO:0000256" key="4">
    <source>
        <dbReference type="ARBA" id="ARBA00012622"/>
    </source>
</evidence>
<evidence type="ECO:0000256" key="10">
    <source>
        <dbReference type="ARBA" id="ARBA00023002"/>
    </source>
</evidence>
<evidence type="ECO:0000256" key="1">
    <source>
        <dbReference type="ARBA" id="ARBA00002268"/>
    </source>
</evidence>
<comment type="function">
    <text evidence="1">Catalyzes the conversion of epoxyqueuosine (oQ) to queuosine (Q), which is a hypermodified base found in the wobble positions of tRNA(Asp), tRNA(Asn), tRNA(His) and tRNA(Tyr).</text>
</comment>
<feature type="compositionally biased region" description="Polar residues" evidence="17">
    <location>
        <begin position="163"/>
        <end position="178"/>
    </location>
</feature>
<keyword evidence="7" id="KW-0819">tRNA processing</keyword>
<keyword evidence="6" id="KW-0004">4Fe-4S</keyword>
<keyword evidence="13" id="KW-1015">Disulfide bond</keyword>
<evidence type="ECO:0000256" key="17">
    <source>
        <dbReference type="SAM" id="MobiDB-lite"/>
    </source>
</evidence>
<evidence type="ECO:0000256" key="5">
    <source>
        <dbReference type="ARBA" id="ARBA00016895"/>
    </source>
</evidence>
<evidence type="ECO:0000256" key="6">
    <source>
        <dbReference type="ARBA" id="ARBA00022485"/>
    </source>
</evidence>
<feature type="region of interest" description="Disordered" evidence="17">
    <location>
        <begin position="155"/>
        <end position="178"/>
    </location>
</feature>
<comment type="caution">
    <text evidence="18">The sequence shown here is derived from an EMBL/GenBank/DDBJ whole genome shotgun (WGS) entry which is preliminary data.</text>
</comment>
<evidence type="ECO:0000256" key="16">
    <source>
        <dbReference type="ARBA" id="ARBA00047415"/>
    </source>
</evidence>
<reference evidence="18 19" key="1">
    <citation type="submission" date="2013-08" db="EMBL/GenBank/DDBJ databases">
        <authorList>
            <person name="Weinstock G."/>
            <person name="Sodergren E."/>
            <person name="Wylie T."/>
            <person name="Fulton L."/>
            <person name="Fulton R."/>
            <person name="Fronick C."/>
            <person name="O'Laughlin M."/>
            <person name="Godfrey J."/>
            <person name="Miner T."/>
            <person name="Herter B."/>
            <person name="Appelbaum E."/>
            <person name="Cordes M."/>
            <person name="Lek S."/>
            <person name="Wollam A."/>
            <person name="Pepin K.H."/>
            <person name="Palsikar V.B."/>
            <person name="Mitreva M."/>
            <person name="Wilson R.K."/>
        </authorList>
    </citation>
    <scope>NUCLEOTIDE SEQUENCE [LARGE SCALE GENOMIC DNA]</scope>
    <source>
        <strain evidence="18 19">ATCC 700332</strain>
    </source>
</reference>
<keyword evidence="8" id="KW-0479">Metal-binding</keyword>
<evidence type="ECO:0000256" key="3">
    <source>
        <dbReference type="ARBA" id="ARBA00008207"/>
    </source>
</evidence>
<keyword evidence="11" id="KW-0408">Iron</keyword>
<organism evidence="18 19">
    <name type="scientific">Treponema lecithinolyticum ATCC 700332</name>
    <dbReference type="NCBI Taxonomy" id="1321815"/>
    <lineage>
        <taxon>Bacteria</taxon>
        <taxon>Pseudomonadati</taxon>
        <taxon>Spirochaetota</taxon>
        <taxon>Spirochaetia</taxon>
        <taxon>Spirochaetales</taxon>
        <taxon>Treponemataceae</taxon>
        <taxon>Treponema</taxon>
    </lineage>
</organism>
<evidence type="ECO:0000256" key="7">
    <source>
        <dbReference type="ARBA" id="ARBA00022694"/>
    </source>
</evidence>
<evidence type="ECO:0000256" key="9">
    <source>
        <dbReference type="ARBA" id="ARBA00022785"/>
    </source>
</evidence>
<feature type="region of interest" description="Disordered" evidence="17">
    <location>
        <begin position="222"/>
        <end position="242"/>
    </location>
</feature>
<name>A0ABN0NWC6_TRELE</name>
<dbReference type="PANTHER" id="PTHR36701:SF1">
    <property type="entry name" value="EPOXYQUEUOSINE REDUCTASE QUEH"/>
    <property type="match status" value="1"/>
</dbReference>
<dbReference type="EC" id="1.17.99.6" evidence="4"/>
<gene>
    <name evidence="18" type="ORF">HMPREF9193_02043</name>
</gene>
<evidence type="ECO:0000256" key="8">
    <source>
        <dbReference type="ARBA" id="ARBA00022723"/>
    </source>
</evidence>
<accession>A0ABN0NWC6</accession>
<comment type="catalytic activity">
    <reaction evidence="16">
        <text>epoxyqueuosine(34) in tRNA + AH2 = queuosine(34) in tRNA + A + H2O</text>
        <dbReference type="Rhea" id="RHEA:32159"/>
        <dbReference type="Rhea" id="RHEA-COMP:18571"/>
        <dbReference type="Rhea" id="RHEA-COMP:18582"/>
        <dbReference type="ChEBI" id="CHEBI:13193"/>
        <dbReference type="ChEBI" id="CHEBI:15377"/>
        <dbReference type="ChEBI" id="CHEBI:17499"/>
        <dbReference type="ChEBI" id="CHEBI:194431"/>
        <dbReference type="ChEBI" id="CHEBI:194443"/>
        <dbReference type="EC" id="1.17.99.6"/>
    </reaction>
</comment>
<evidence type="ECO:0000256" key="14">
    <source>
        <dbReference type="ARBA" id="ARBA00023284"/>
    </source>
</evidence>
<protein>
    <recommendedName>
        <fullName evidence="5">Epoxyqueuosine reductase QueH</fullName>
        <ecNumber evidence="4">1.17.99.6</ecNumber>
    </recommendedName>
    <alternativeName>
        <fullName evidence="15">Queuosine biosynthesis protein QueH</fullName>
    </alternativeName>
</protein>
<evidence type="ECO:0000313" key="18">
    <source>
        <dbReference type="EMBL" id="ERJ91590.1"/>
    </source>
</evidence>
<dbReference type="Pfam" id="PF02677">
    <property type="entry name" value="QueH"/>
    <property type="match status" value="2"/>
</dbReference>
<keyword evidence="19" id="KW-1185">Reference proteome</keyword>
<dbReference type="InterPro" id="IPR003828">
    <property type="entry name" value="QueH"/>
</dbReference>
<comment type="similarity">
    <text evidence="3">Belongs to the QueH family.</text>
</comment>
<comment type="pathway">
    <text evidence="2">tRNA modification; tRNA-queuosine biosynthesis.</text>
</comment>
<evidence type="ECO:0000256" key="15">
    <source>
        <dbReference type="ARBA" id="ARBA00031446"/>
    </source>
</evidence>
<evidence type="ECO:0000256" key="2">
    <source>
        <dbReference type="ARBA" id="ARBA00004691"/>
    </source>
</evidence>